<protein>
    <submittedName>
        <fullName evidence="1">Uncharacterized protein</fullName>
    </submittedName>
</protein>
<gene>
    <name evidence="1" type="ORF">HYFRA_00005375</name>
</gene>
<accession>A0A9N9L8D8</accession>
<comment type="caution">
    <text evidence="1">The sequence shown here is derived from an EMBL/GenBank/DDBJ whole genome shotgun (WGS) entry which is preliminary data.</text>
</comment>
<dbReference type="EMBL" id="CAJVRL010000127">
    <property type="protein sequence ID" value="CAG8962320.1"/>
    <property type="molecule type" value="Genomic_DNA"/>
</dbReference>
<reference evidence="1" key="1">
    <citation type="submission" date="2021-07" db="EMBL/GenBank/DDBJ databases">
        <authorList>
            <person name="Durling M."/>
        </authorList>
    </citation>
    <scope>NUCLEOTIDE SEQUENCE</scope>
</reference>
<keyword evidence="2" id="KW-1185">Reference proteome</keyword>
<sequence>MEDELNHGLRKVRDKWAIHVWIVFAVRIFLDLQDILGEDIKRGLQDQKTIYHNTTKALLSTGALQLRAERASTRAAESIVREKITWLPSESDPASRLIEASNCIKCLPPLKKMIIDRYYKRQNYSERVQKRDDEALTEDTAKGTEGLGFELPDFVQQSQNDDSPMNNAIRDRYIVQGLGVSAEKLERARKLGAWEATKPNRDLDFVFSRNPAYCGTVAFGMEIMKEHAGSLLHNYHIGSTLMAHPCIFNGLPPRSAKEAYTRYADIIGLTNPTAYPYGTFYQRGTPYKEIQYQSHALASTLYPFFENRKASLYTVLGGVETLLQMEREKVYHASIHKHRDARRKLTPLQFLEHLQEYLPKQMSDLRLNYITLTVECHALMKKIRAELKAQLGIWYDDNPLEAPGCPIKVVYCLIVLYILEEAKEVHGT</sequence>
<dbReference type="Proteomes" id="UP000696280">
    <property type="component" value="Unassembled WGS sequence"/>
</dbReference>
<dbReference type="OrthoDB" id="5238236at2759"/>
<evidence type="ECO:0000313" key="1">
    <source>
        <dbReference type="EMBL" id="CAG8962320.1"/>
    </source>
</evidence>
<proteinExistence type="predicted"/>
<evidence type="ECO:0000313" key="2">
    <source>
        <dbReference type="Proteomes" id="UP000696280"/>
    </source>
</evidence>
<dbReference type="AlphaFoldDB" id="A0A9N9L8D8"/>
<organism evidence="1 2">
    <name type="scientific">Hymenoscyphus fraxineus</name>
    <dbReference type="NCBI Taxonomy" id="746836"/>
    <lineage>
        <taxon>Eukaryota</taxon>
        <taxon>Fungi</taxon>
        <taxon>Dikarya</taxon>
        <taxon>Ascomycota</taxon>
        <taxon>Pezizomycotina</taxon>
        <taxon>Leotiomycetes</taxon>
        <taxon>Helotiales</taxon>
        <taxon>Helotiaceae</taxon>
        <taxon>Hymenoscyphus</taxon>
    </lineage>
</organism>
<name>A0A9N9L8D8_9HELO</name>